<gene>
    <name evidence="3" type="ORF">QWY31_09475</name>
</gene>
<feature type="compositionally biased region" description="Basic and acidic residues" evidence="1">
    <location>
        <begin position="48"/>
        <end position="66"/>
    </location>
</feature>
<dbReference type="EMBL" id="JAUHJS010000004">
    <property type="protein sequence ID" value="MDN4165732.1"/>
    <property type="molecule type" value="Genomic_DNA"/>
</dbReference>
<reference evidence="3" key="1">
    <citation type="submission" date="2023-06" db="EMBL/GenBank/DDBJ databases">
        <title>Cytophagales bacterium Strain LB-30, isolated from soil.</title>
        <authorList>
            <person name="Liu B."/>
        </authorList>
    </citation>
    <scope>NUCLEOTIDE SEQUENCE</scope>
    <source>
        <strain evidence="3">LB-30</strain>
    </source>
</reference>
<keyword evidence="4" id="KW-1185">Reference proteome</keyword>
<evidence type="ECO:0000259" key="2">
    <source>
        <dbReference type="Pfam" id="PF05036"/>
    </source>
</evidence>
<comment type="caution">
    <text evidence="3">The sequence shown here is derived from an EMBL/GenBank/DDBJ whole genome shotgun (WGS) entry which is preliminary data.</text>
</comment>
<dbReference type="Pfam" id="PF05036">
    <property type="entry name" value="SPOR"/>
    <property type="match status" value="1"/>
</dbReference>
<evidence type="ECO:0000256" key="1">
    <source>
        <dbReference type="SAM" id="MobiDB-lite"/>
    </source>
</evidence>
<protein>
    <submittedName>
        <fullName evidence="3">SPOR domain-containing protein</fullName>
    </submittedName>
</protein>
<evidence type="ECO:0000313" key="4">
    <source>
        <dbReference type="Proteomes" id="UP001168552"/>
    </source>
</evidence>
<dbReference type="PROSITE" id="PS51257">
    <property type="entry name" value="PROKAR_LIPOPROTEIN"/>
    <property type="match status" value="1"/>
</dbReference>
<sequence>MIRFTRLFFGMGLLAVFAYSCKPAAPASSGSTDARYSEDLSAYRPQVELEKVEETEEESSKPEQKSYPRPSADNTLQLNAALDSIAENTRKVRYIDGYTVLVYTGTDRDKAMQAKAQATHLVAKHRPDVQYVPPTYKVKVGRFVDRLEAQKVYATLKVEFSKAIIIPEKVYLK</sequence>
<organism evidence="3 4">
    <name type="scientific">Shiella aurantiaca</name>
    <dbReference type="NCBI Taxonomy" id="3058365"/>
    <lineage>
        <taxon>Bacteria</taxon>
        <taxon>Pseudomonadati</taxon>
        <taxon>Bacteroidota</taxon>
        <taxon>Cytophagia</taxon>
        <taxon>Cytophagales</taxon>
        <taxon>Shiellaceae</taxon>
        <taxon>Shiella</taxon>
    </lineage>
</organism>
<proteinExistence type="predicted"/>
<feature type="region of interest" description="Disordered" evidence="1">
    <location>
        <begin position="48"/>
        <end position="73"/>
    </location>
</feature>
<dbReference type="InterPro" id="IPR007730">
    <property type="entry name" value="SPOR-like_dom"/>
</dbReference>
<name>A0ABT8F5H1_9BACT</name>
<dbReference type="RefSeq" id="WP_320004262.1">
    <property type="nucleotide sequence ID" value="NZ_JAUHJS010000004.1"/>
</dbReference>
<accession>A0ABT8F5H1</accession>
<evidence type="ECO:0000313" key="3">
    <source>
        <dbReference type="EMBL" id="MDN4165732.1"/>
    </source>
</evidence>
<feature type="domain" description="SPOR" evidence="2">
    <location>
        <begin position="97"/>
        <end position="166"/>
    </location>
</feature>
<dbReference type="Proteomes" id="UP001168552">
    <property type="component" value="Unassembled WGS sequence"/>
</dbReference>